<comment type="caution">
    <text evidence="1">The sequence shown here is derived from an EMBL/GenBank/DDBJ whole genome shotgun (WGS) entry which is preliminary data.</text>
</comment>
<dbReference type="AlphaFoldDB" id="A0A367FWP5"/>
<evidence type="ECO:0000313" key="2">
    <source>
        <dbReference type="Proteomes" id="UP000253208"/>
    </source>
</evidence>
<accession>A0A367FWP5</accession>
<evidence type="ECO:0008006" key="3">
    <source>
        <dbReference type="Google" id="ProtNLM"/>
    </source>
</evidence>
<dbReference type="EMBL" id="PSQG01000018">
    <property type="protein sequence ID" value="RCH42880.1"/>
    <property type="molecule type" value="Genomic_DNA"/>
</dbReference>
<sequence>MTDISGQRFGRLTALYHTDKRSKKGSVFWHCRCDCGNEVDVTEDGLLHGNYRSCGCLRQEIWKELPGQLHMVDGTCVEMLEKRKHRSDNTSGFRGVYQLRNGKYRATIGFKGKRFYIGTFVDYQDAVQARQEAESTIHEGFVRAWYSWNRQAEKDPGWARNNPLVYEIQRINGEFQVTTNMKEKELLK</sequence>
<gene>
    <name evidence="1" type="ORF">C4886_12520</name>
</gene>
<dbReference type="GO" id="GO:0003700">
    <property type="term" value="F:DNA-binding transcription factor activity"/>
    <property type="evidence" value="ECO:0007669"/>
    <property type="project" value="InterPro"/>
</dbReference>
<evidence type="ECO:0000313" key="1">
    <source>
        <dbReference type="EMBL" id="RCH42880.1"/>
    </source>
</evidence>
<dbReference type="Gene3D" id="3.30.730.10">
    <property type="entry name" value="AP2/ERF domain"/>
    <property type="match status" value="1"/>
</dbReference>
<protein>
    <recommendedName>
        <fullName evidence="3">AP2 domain</fullName>
    </recommendedName>
</protein>
<organism evidence="1 2">
    <name type="scientific">Blautia obeum</name>
    <dbReference type="NCBI Taxonomy" id="40520"/>
    <lineage>
        <taxon>Bacteria</taxon>
        <taxon>Bacillati</taxon>
        <taxon>Bacillota</taxon>
        <taxon>Clostridia</taxon>
        <taxon>Lachnospirales</taxon>
        <taxon>Lachnospiraceae</taxon>
        <taxon>Blautia</taxon>
    </lineage>
</organism>
<dbReference type="Proteomes" id="UP000253208">
    <property type="component" value="Unassembled WGS sequence"/>
</dbReference>
<dbReference type="SUPFAM" id="SSF54171">
    <property type="entry name" value="DNA-binding domain"/>
    <property type="match status" value="1"/>
</dbReference>
<dbReference type="InterPro" id="IPR016177">
    <property type="entry name" value="DNA-bd_dom_sf"/>
</dbReference>
<proteinExistence type="predicted"/>
<reference evidence="1 2" key="1">
    <citation type="submission" date="2018-02" db="EMBL/GenBank/DDBJ databases">
        <title>Complete genome sequencing of Faecalibacterium prausnitzii strains isolated from the human gut.</title>
        <authorList>
            <person name="Fitzgerald B.C."/>
            <person name="Shkoporov A.N."/>
            <person name="Ross P.R."/>
            <person name="Hill C."/>
        </authorList>
    </citation>
    <scope>NUCLEOTIDE SEQUENCE [LARGE SCALE GENOMIC DNA]</scope>
    <source>
        <strain evidence="1 2">APC942/31-1</strain>
    </source>
</reference>
<name>A0A367FWP5_9FIRM</name>
<dbReference type="InterPro" id="IPR036955">
    <property type="entry name" value="AP2/ERF_dom_sf"/>
</dbReference>
<dbReference type="GO" id="GO:0003677">
    <property type="term" value="F:DNA binding"/>
    <property type="evidence" value="ECO:0007669"/>
    <property type="project" value="InterPro"/>
</dbReference>